<accession>A0A396ID02</accession>
<evidence type="ECO:0000313" key="2">
    <source>
        <dbReference type="Proteomes" id="UP000265566"/>
    </source>
</evidence>
<evidence type="ECO:0000313" key="1">
    <source>
        <dbReference type="EMBL" id="RHN60697.1"/>
    </source>
</evidence>
<reference evidence="2" key="1">
    <citation type="journal article" date="2018" name="Nat. Plants">
        <title>Whole-genome landscape of Medicago truncatula symbiotic genes.</title>
        <authorList>
            <person name="Pecrix Y."/>
            <person name="Staton S.E."/>
            <person name="Sallet E."/>
            <person name="Lelandais-Briere C."/>
            <person name="Moreau S."/>
            <person name="Carrere S."/>
            <person name="Blein T."/>
            <person name="Jardinaud M.F."/>
            <person name="Latrasse D."/>
            <person name="Zouine M."/>
            <person name="Zahm M."/>
            <person name="Kreplak J."/>
            <person name="Mayjonade B."/>
            <person name="Satge C."/>
            <person name="Perez M."/>
            <person name="Cauet S."/>
            <person name="Marande W."/>
            <person name="Chantry-Darmon C."/>
            <person name="Lopez-Roques C."/>
            <person name="Bouchez O."/>
            <person name="Berard A."/>
            <person name="Debelle F."/>
            <person name="Munos S."/>
            <person name="Bendahmane A."/>
            <person name="Berges H."/>
            <person name="Niebel A."/>
            <person name="Buitink J."/>
            <person name="Frugier F."/>
            <person name="Benhamed M."/>
            <person name="Crespi M."/>
            <person name="Gouzy J."/>
            <person name="Gamas P."/>
        </authorList>
    </citation>
    <scope>NUCLEOTIDE SEQUENCE [LARGE SCALE GENOMIC DNA]</scope>
    <source>
        <strain evidence="2">cv. Jemalong A17</strain>
    </source>
</reference>
<dbReference type="Gramene" id="rna23052">
    <property type="protein sequence ID" value="RHN60697.1"/>
    <property type="gene ID" value="gene23052"/>
</dbReference>
<sequence length="45" mass="5299">MPISLWPTSSRVCILQLEIQTKSQLNKMKQYQQANYNPYSVPNWA</sequence>
<dbReference type="EMBL" id="PSQE01000004">
    <property type="protein sequence ID" value="RHN60697.1"/>
    <property type="molecule type" value="Genomic_DNA"/>
</dbReference>
<dbReference type="AlphaFoldDB" id="A0A396ID02"/>
<protein>
    <submittedName>
        <fullName evidence="1">Uncharacterized protein</fullName>
    </submittedName>
</protein>
<proteinExistence type="predicted"/>
<gene>
    <name evidence="1" type="ORF">MtrunA17_Chr4g0028661</name>
</gene>
<name>A0A396ID02_MEDTR</name>
<dbReference type="Proteomes" id="UP000265566">
    <property type="component" value="Chromosome 4"/>
</dbReference>
<comment type="caution">
    <text evidence="1">The sequence shown here is derived from an EMBL/GenBank/DDBJ whole genome shotgun (WGS) entry which is preliminary data.</text>
</comment>
<organism evidence="1 2">
    <name type="scientific">Medicago truncatula</name>
    <name type="common">Barrel medic</name>
    <name type="synonym">Medicago tribuloides</name>
    <dbReference type="NCBI Taxonomy" id="3880"/>
    <lineage>
        <taxon>Eukaryota</taxon>
        <taxon>Viridiplantae</taxon>
        <taxon>Streptophyta</taxon>
        <taxon>Embryophyta</taxon>
        <taxon>Tracheophyta</taxon>
        <taxon>Spermatophyta</taxon>
        <taxon>Magnoliopsida</taxon>
        <taxon>eudicotyledons</taxon>
        <taxon>Gunneridae</taxon>
        <taxon>Pentapetalae</taxon>
        <taxon>rosids</taxon>
        <taxon>fabids</taxon>
        <taxon>Fabales</taxon>
        <taxon>Fabaceae</taxon>
        <taxon>Papilionoideae</taxon>
        <taxon>50 kb inversion clade</taxon>
        <taxon>NPAAA clade</taxon>
        <taxon>Hologalegina</taxon>
        <taxon>IRL clade</taxon>
        <taxon>Trifolieae</taxon>
        <taxon>Medicago</taxon>
    </lineage>
</organism>